<dbReference type="AlphaFoldDB" id="A0A2I2KQR6"/>
<dbReference type="SUPFAM" id="SSF53850">
    <property type="entry name" value="Periplasmic binding protein-like II"/>
    <property type="match status" value="1"/>
</dbReference>
<name>A0A2I2KQR6_9ACTN</name>
<dbReference type="Gene3D" id="3.40.190.10">
    <property type="entry name" value="Periplasmic binding protein-like II"/>
    <property type="match status" value="2"/>
</dbReference>
<dbReference type="NCBIfam" id="TIGR02122">
    <property type="entry name" value="TRAP_TAXI"/>
    <property type="match status" value="1"/>
</dbReference>
<dbReference type="PANTHER" id="PTHR42941">
    <property type="entry name" value="SLL1037 PROTEIN"/>
    <property type="match status" value="1"/>
</dbReference>
<dbReference type="Proteomes" id="UP000234331">
    <property type="component" value="Unassembled WGS sequence"/>
</dbReference>
<evidence type="ECO:0000313" key="2">
    <source>
        <dbReference type="Proteomes" id="UP000234331"/>
    </source>
</evidence>
<gene>
    <name evidence="1" type="ORF">FRACA_2120011</name>
</gene>
<protein>
    <submittedName>
        <fullName evidence="1">TRAP transporter solute receptor, TAXI family</fullName>
    </submittedName>
</protein>
<dbReference type="EMBL" id="FZMO01000127">
    <property type="protein sequence ID" value="SNQ47990.1"/>
    <property type="molecule type" value="Genomic_DNA"/>
</dbReference>
<proteinExistence type="predicted"/>
<dbReference type="Pfam" id="PF16868">
    <property type="entry name" value="NMT1_3"/>
    <property type="match status" value="1"/>
</dbReference>
<keyword evidence="2" id="KW-1185">Reference proteome</keyword>
<reference evidence="1 2" key="1">
    <citation type="submission" date="2017-06" db="EMBL/GenBank/DDBJ databases">
        <authorList>
            <person name="Kim H.J."/>
            <person name="Triplett B.A."/>
        </authorList>
    </citation>
    <scope>NUCLEOTIDE SEQUENCE [LARGE SCALE GENOMIC DNA]</scope>
    <source>
        <strain evidence="1">FRACA_ARgP5</strain>
    </source>
</reference>
<dbReference type="PANTHER" id="PTHR42941:SF1">
    <property type="entry name" value="SLL1037 PROTEIN"/>
    <property type="match status" value="1"/>
</dbReference>
<dbReference type="InterPro" id="IPR011852">
    <property type="entry name" value="TRAP_TAXI"/>
</dbReference>
<sequence length="372" mass="39631">MTRRQRVTTGVVVLLAVAVAVGLAVTADRSTAAWPPAGRSACRSVQIFTGSVGSPYNQFAGVLRARLQAAPEHFDVDVVQTAGSTDNLYDLQSADPPRCALAIAQLNTTVDAAEGVNQFDPTRGGQKVTGLRTLGPVHQDLLHVIVRDRPRGPADAPVRGLADLCHRTIAAGEANSGTRQIADVLLRVGLPGCHPDLDPSNLDNALRLLGAGRVDAVVWAGGPGTRQIRAAINGGARLRLLDLSDQLAGITRDWNVFYGGRERSYPGAVFGAGGLGPADYPGIRPIRTITIPNGLIARVDTDPVLVRRATAELFRRPADFATALWQTNPAHHTIPDALSIYEGPLFCYIPLHPAAAEYYLRQFRRAPSCGTT</sequence>
<dbReference type="RefSeq" id="WP_243407478.1">
    <property type="nucleotide sequence ID" value="NZ_FZMO01000127.1"/>
</dbReference>
<accession>A0A2I2KQR6</accession>
<keyword evidence="1" id="KW-0675">Receptor</keyword>
<evidence type="ECO:0000313" key="1">
    <source>
        <dbReference type="EMBL" id="SNQ47990.1"/>
    </source>
</evidence>
<organism evidence="1 2">
    <name type="scientific">Frankia canadensis</name>
    <dbReference type="NCBI Taxonomy" id="1836972"/>
    <lineage>
        <taxon>Bacteria</taxon>
        <taxon>Bacillati</taxon>
        <taxon>Actinomycetota</taxon>
        <taxon>Actinomycetes</taxon>
        <taxon>Frankiales</taxon>
        <taxon>Frankiaceae</taxon>
        <taxon>Frankia</taxon>
    </lineage>
</organism>